<organism evidence="10 11">
    <name type="scientific">Rhodoferax aquaticus</name>
    <dbReference type="NCBI Taxonomy" id="2527691"/>
    <lineage>
        <taxon>Bacteria</taxon>
        <taxon>Pseudomonadati</taxon>
        <taxon>Pseudomonadota</taxon>
        <taxon>Betaproteobacteria</taxon>
        <taxon>Burkholderiales</taxon>
        <taxon>Comamonadaceae</taxon>
        <taxon>Rhodoferax</taxon>
    </lineage>
</organism>
<reference evidence="11" key="1">
    <citation type="submission" date="2019-02" db="EMBL/GenBank/DDBJ databases">
        <title>Complete genome sequence of Rhodoferax sp. Gr-4.</title>
        <authorList>
            <person name="Jin L."/>
        </authorList>
    </citation>
    <scope>NUCLEOTIDE SEQUENCE [LARGE SCALE GENOMIC DNA]</scope>
    <source>
        <strain evidence="11">Gr-4</strain>
    </source>
</reference>
<dbReference type="Proteomes" id="UP000317365">
    <property type="component" value="Chromosome"/>
</dbReference>
<feature type="transmembrane region" description="Helical" evidence="8">
    <location>
        <begin position="123"/>
        <end position="140"/>
    </location>
</feature>
<dbReference type="PANTHER" id="PTHR22911">
    <property type="entry name" value="ACYL-MALONYL CONDENSING ENZYME-RELATED"/>
    <property type="match status" value="1"/>
</dbReference>
<feature type="transmembrane region" description="Helical" evidence="8">
    <location>
        <begin position="239"/>
        <end position="256"/>
    </location>
</feature>
<dbReference type="EMBL" id="CP036282">
    <property type="protein sequence ID" value="QDL53809.1"/>
    <property type="molecule type" value="Genomic_DNA"/>
</dbReference>
<comment type="similarity">
    <text evidence="2">Belongs to the EamA transporter family.</text>
</comment>
<evidence type="ECO:0000256" key="4">
    <source>
        <dbReference type="ARBA" id="ARBA00022475"/>
    </source>
</evidence>
<feature type="transmembrane region" description="Helical" evidence="8">
    <location>
        <begin position="262"/>
        <end position="280"/>
    </location>
</feature>
<dbReference type="InterPro" id="IPR037185">
    <property type="entry name" value="EmrE-like"/>
</dbReference>
<proteinExistence type="inferred from homology"/>
<sequence>MNIGIVYSLLAYMIWGLFPLYFKQLSHVPALEVVMHRTVWSLLFVMLLLLVLKRWAWMRDLARQPKVLAAFAVSALLLSSNWLIYVWAVQNQHVQDASLGYFILPLVNVALAFMVLKERPRRGQWVAVGIATVGVLWLTIQGGRLPWIALLLALTFGVYGLLRKVAVLGPLEGLTLETMMLTPIALVYMGMGVAQGNSVLLQGDWGTNAWLMVAGPLTAIPLLLFAAGARRIPMTTVGILQYASPSILFVLSMLVFHEPIQSSRLVGFVFIWGALVVYTLESLRFSRQAAAAKSANA</sequence>
<dbReference type="RefSeq" id="WP_142810100.1">
    <property type="nucleotide sequence ID" value="NZ_CP036282.1"/>
</dbReference>
<dbReference type="Pfam" id="PF00892">
    <property type="entry name" value="EamA"/>
    <property type="match status" value="2"/>
</dbReference>
<dbReference type="PANTHER" id="PTHR22911:SF137">
    <property type="entry name" value="SOLUTE CARRIER FAMILY 35 MEMBER G2-RELATED"/>
    <property type="match status" value="1"/>
</dbReference>
<feature type="transmembrane region" description="Helical" evidence="8">
    <location>
        <begin position="99"/>
        <end position="116"/>
    </location>
</feature>
<evidence type="ECO:0000256" key="3">
    <source>
        <dbReference type="ARBA" id="ARBA00022448"/>
    </source>
</evidence>
<keyword evidence="3" id="KW-0813">Transport</keyword>
<feature type="domain" description="EamA" evidence="9">
    <location>
        <begin position="148"/>
        <end position="278"/>
    </location>
</feature>
<feature type="transmembrane region" description="Helical" evidence="8">
    <location>
        <begin position="209"/>
        <end position="227"/>
    </location>
</feature>
<reference evidence="11" key="2">
    <citation type="journal article" date="2020" name="Int. J. Syst. Evol. Microbiol.">
        <title>Genomic insights into a novel species Rhodoferax aquaticus sp. nov., isolated from freshwater.</title>
        <authorList>
            <person name="Li T."/>
            <person name="Zhuo Y."/>
            <person name="Jin C.Z."/>
            <person name="Wu X."/>
            <person name="Ko S.R."/>
            <person name="Jin F.J."/>
            <person name="Ahn C.Y."/>
            <person name="Oh H.M."/>
            <person name="Lee H.G."/>
            <person name="Jin L."/>
        </authorList>
    </citation>
    <scope>NUCLEOTIDE SEQUENCE [LARGE SCALE GENOMIC DNA]</scope>
    <source>
        <strain evidence="11">Gr-4</strain>
    </source>
</reference>
<evidence type="ECO:0000256" key="7">
    <source>
        <dbReference type="ARBA" id="ARBA00023136"/>
    </source>
</evidence>
<keyword evidence="11" id="KW-1185">Reference proteome</keyword>
<dbReference type="InterPro" id="IPR000620">
    <property type="entry name" value="EamA_dom"/>
</dbReference>
<name>A0A515EME2_9BURK</name>
<evidence type="ECO:0000256" key="8">
    <source>
        <dbReference type="SAM" id="Phobius"/>
    </source>
</evidence>
<keyword evidence="5 8" id="KW-0812">Transmembrane</keyword>
<evidence type="ECO:0000256" key="1">
    <source>
        <dbReference type="ARBA" id="ARBA00004651"/>
    </source>
</evidence>
<keyword evidence="6 8" id="KW-1133">Transmembrane helix</keyword>
<evidence type="ECO:0000259" key="9">
    <source>
        <dbReference type="Pfam" id="PF00892"/>
    </source>
</evidence>
<keyword evidence="4" id="KW-1003">Cell membrane</keyword>
<dbReference type="NCBIfam" id="TIGR00688">
    <property type="entry name" value="rarD"/>
    <property type="match status" value="1"/>
</dbReference>
<evidence type="ECO:0000256" key="6">
    <source>
        <dbReference type="ARBA" id="ARBA00022989"/>
    </source>
</evidence>
<feature type="transmembrane region" description="Helical" evidence="8">
    <location>
        <begin position="67"/>
        <end position="87"/>
    </location>
</feature>
<feature type="transmembrane region" description="Helical" evidence="8">
    <location>
        <begin position="146"/>
        <end position="162"/>
    </location>
</feature>
<protein>
    <submittedName>
        <fullName evidence="10">EamA family transporter RarD</fullName>
    </submittedName>
</protein>
<dbReference type="InterPro" id="IPR004626">
    <property type="entry name" value="RarD"/>
</dbReference>
<dbReference type="SUPFAM" id="SSF103481">
    <property type="entry name" value="Multidrug resistance efflux transporter EmrE"/>
    <property type="match status" value="2"/>
</dbReference>
<gene>
    <name evidence="10" type="primary">rarD</name>
    <name evidence="10" type="ORF">EXZ61_06285</name>
</gene>
<keyword evidence="7 8" id="KW-0472">Membrane</keyword>
<feature type="transmembrane region" description="Helical" evidence="8">
    <location>
        <begin position="34"/>
        <end position="55"/>
    </location>
</feature>
<evidence type="ECO:0000313" key="11">
    <source>
        <dbReference type="Proteomes" id="UP000317365"/>
    </source>
</evidence>
<evidence type="ECO:0000313" key="10">
    <source>
        <dbReference type="EMBL" id="QDL53809.1"/>
    </source>
</evidence>
<evidence type="ECO:0000256" key="5">
    <source>
        <dbReference type="ARBA" id="ARBA00022692"/>
    </source>
</evidence>
<feature type="transmembrane region" description="Helical" evidence="8">
    <location>
        <begin position="174"/>
        <end position="194"/>
    </location>
</feature>
<dbReference type="AlphaFoldDB" id="A0A515EME2"/>
<accession>A0A515EME2</accession>
<dbReference type="KEGG" id="rhg:EXZ61_06285"/>
<comment type="subcellular location">
    <subcellularLocation>
        <location evidence="1">Cell membrane</location>
        <topology evidence="1">Multi-pass membrane protein</topology>
    </subcellularLocation>
</comment>
<feature type="domain" description="EamA" evidence="9">
    <location>
        <begin position="3"/>
        <end position="139"/>
    </location>
</feature>
<dbReference type="GO" id="GO:0005886">
    <property type="term" value="C:plasma membrane"/>
    <property type="evidence" value="ECO:0007669"/>
    <property type="project" value="UniProtKB-SubCell"/>
</dbReference>
<evidence type="ECO:0000256" key="2">
    <source>
        <dbReference type="ARBA" id="ARBA00007362"/>
    </source>
</evidence>
<feature type="transmembrane region" description="Helical" evidence="8">
    <location>
        <begin position="5"/>
        <end position="22"/>
    </location>
</feature>